<evidence type="ECO:0000256" key="2">
    <source>
        <dbReference type="ARBA" id="ARBA00010441"/>
    </source>
</evidence>
<dbReference type="PANTHER" id="PTHR14269">
    <property type="entry name" value="CDP-DIACYLGLYCEROL--GLYCEROL-3-PHOSPHATE 3-PHOSPHATIDYLTRANSFERASE-RELATED"/>
    <property type="match status" value="1"/>
</dbReference>
<evidence type="ECO:0000256" key="7">
    <source>
        <dbReference type="ARBA" id="ARBA00023098"/>
    </source>
</evidence>
<dbReference type="PIRSF" id="PIRSF000847">
    <property type="entry name" value="Phos_ph_gly_syn"/>
    <property type="match status" value="1"/>
</dbReference>
<dbReference type="AlphaFoldDB" id="A0AA96FFW9"/>
<keyword evidence="9" id="KW-0594">Phospholipid biosynthesis</keyword>
<dbReference type="PROSITE" id="PS00379">
    <property type="entry name" value="CDP_ALCOHOL_P_TRANSF"/>
    <property type="match status" value="1"/>
</dbReference>
<proteinExistence type="inferred from homology"/>
<dbReference type="InterPro" id="IPR004570">
    <property type="entry name" value="Phosphatidylglycerol_P_synth"/>
</dbReference>
<dbReference type="EMBL" id="CP134880">
    <property type="protein sequence ID" value="WNM28717.1"/>
    <property type="molecule type" value="Genomic_DNA"/>
</dbReference>
<feature type="transmembrane region" description="Helical" evidence="12">
    <location>
        <begin position="12"/>
        <end position="30"/>
    </location>
</feature>
<dbReference type="GO" id="GO:0016020">
    <property type="term" value="C:membrane"/>
    <property type="evidence" value="ECO:0007669"/>
    <property type="project" value="UniProtKB-SubCell"/>
</dbReference>
<evidence type="ECO:0000256" key="3">
    <source>
        <dbReference type="ARBA" id="ARBA00022516"/>
    </source>
</evidence>
<keyword evidence="4 11" id="KW-0808">Transferase</keyword>
<sequence length="195" mass="20972">MEPSREVWTVPNLISMVRIGLVFAFGALLVTHHDGWAIAALAAAGVSDFLDGYLARRWGQVTALGRILDPTADRLLTIVVVLGLALRTIIPWWLVVILLLRDAAVGAALLVGRSRGVVTPQVTFIGKVATALLYVFLPLAYLAFARWNPVHALAVIGACVAAVLYWWAGLGYVRDVLARVRGAARATPDPDEPTA</sequence>
<dbReference type="InterPro" id="IPR043130">
    <property type="entry name" value="CDP-OH_PTrfase_TM_dom"/>
</dbReference>
<dbReference type="GO" id="GO:0046474">
    <property type="term" value="P:glycerophospholipid biosynthetic process"/>
    <property type="evidence" value="ECO:0007669"/>
    <property type="project" value="TreeGrafter"/>
</dbReference>
<keyword evidence="5 12" id="KW-0812">Transmembrane</keyword>
<dbReference type="KEGG" id="dcp:RN607_06850"/>
<evidence type="ECO:0000256" key="5">
    <source>
        <dbReference type="ARBA" id="ARBA00022692"/>
    </source>
</evidence>
<dbReference type="RefSeq" id="WP_313545247.1">
    <property type="nucleotide sequence ID" value="NZ_CP134880.1"/>
</dbReference>
<comment type="subcellular location">
    <subcellularLocation>
        <location evidence="1">Membrane</location>
        <topology evidence="1">Multi-pass membrane protein</topology>
    </subcellularLocation>
</comment>
<keyword evidence="8 12" id="KW-0472">Membrane</keyword>
<keyword evidence="6 12" id="KW-1133">Transmembrane helix</keyword>
<keyword evidence="7" id="KW-0443">Lipid metabolism</keyword>
<name>A0AA96FFW9_9MICO</name>
<dbReference type="EC" id="2.7.8.-" evidence="13"/>
<dbReference type="Gene3D" id="1.20.120.1760">
    <property type="match status" value="1"/>
</dbReference>
<feature type="transmembrane region" description="Helical" evidence="12">
    <location>
        <begin position="92"/>
        <end position="112"/>
    </location>
</feature>
<feature type="transmembrane region" description="Helical" evidence="12">
    <location>
        <begin position="150"/>
        <end position="173"/>
    </location>
</feature>
<evidence type="ECO:0000256" key="12">
    <source>
        <dbReference type="SAM" id="Phobius"/>
    </source>
</evidence>
<keyword evidence="3" id="KW-0444">Lipid biosynthesis</keyword>
<dbReference type="Proteomes" id="UP001303408">
    <property type="component" value="Chromosome"/>
</dbReference>
<comment type="similarity">
    <text evidence="2 11">Belongs to the CDP-alcohol phosphatidyltransferase class-I family.</text>
</comment>
<dbReference type="GO" id="GO:0008444">
    <property type="term" value="F:CDP-diacylglycerol-glycerol-3-phosphate 3-phosphatidyltransferase activity"/>
    <property type="evidence" value="ECO:0007669"/>
    <property type="project" value="InterPro"/>
</dbReference>
<evidence type="ECO:0000256" key="9">
    <source>
        <dbReference type="ARBA" id="ARBA00023209"/>
    </source>
</evidence>
<dbReference type="InterPro" id="IPR048254">
    <property type="entry name" value="CDP_ALCOHOL_P_TRANSF_CS"/>
</dbReference>
<evidence type="ECO:0000256" key="4">
    <source>
        <dbReference type="ARBA" id="ARBA00022679"/>
    </source>
</evidence>
<keyword evidence="10" id="KW-1208">Phospholipid metabolism</keyword>
<dbReference type="PANTHER" id="PTHR14269:SF62">
    <property type="entry name" value="CDP-DIACYLGLYCEROL--GLYCEROL-3-PHOSPHATE 3-PHOSPHATIDYLTRANSFERASE 1, CHLOROPLASTIC"/>
    <property type="match status" value="1"/>
</dbReference>
<gene>
    <name evidence="13" type="ORF">RN607_06850</name>
</gene>
<evidence type="ECO:0000256" key="6">
    <source>
        <dbReference type="ARBA" id="ARBA00022989"/>
    </source>
</evidence>
<dbReference type="InterPro" id="IPR050324">
    <property type="entry name" value="CDP-alcohol_PTase-I"/>
</dbReference>
<protein>
    <submittedName>
        <fullName evidence="13">CDP-alcohol phosphatidyltransferase family protein</fullName>
        <ecNumber evidence="13">2.7.8.-</ecNumber>
    </submittedName>
</protein>
<dbReference type="Pfam" id="PF01066">
    <property type="entry name" value="CDP-OH_P_transf"/>
    <property type="match status" value="1"/>
</dbReference>
<evidence type="ECO:0000256" key="11">
    <source>
        <dbReference type="RuleBase" id="RU003750"/>
    </source>
</evidence>
<accession>A0AA96FFW9</accession>
<organism evidence="13">
    <name type="scientific">Demequina capsici</name>
    <dbReference type="NCBI Taxonomy" id="3075620"/>
    <lineage>
        <taxon>Bacteria</taxon>
        <taxon>Bacillati</taxon>
        <taxon>Actinomycetota</taxon>
        <taxon>Actinomycetes</taxon>
        <taxon>Micrococcales</taxon>
        <taxon>Demequinaceae</taxon>
        <taxon>Demequina</taxon>
    </lineage>
</organism>
<evidence type="ECO:0000313" key="13">
    <source>
        <dbReference type="EMBL" id="WNM28717.1"/>
    </source>
</evidence>
<reference evidence="13" key="1">
    <citation type="submission" date="2023-09" db="EMBL/GenBank/DDBJ databases">
        <title>Demequina sp. a novel bacteria isolated from Capsicum annuum.</title>
        <authorList>
            <person name="Humaira Z."/>
            <person name="Lee J."/>
            <person name="Cho D."/>
        </authorList>
    </citation>
    <scope>NUCLEOTIDE SEQUENCE</scope>
    <source>
        <strain evidence="13">PMTSA13</strain>
    </source>
</reference>
<feature type="transmembrane region" description="Helical" evidence="12">
    <location>
        <begin position="124"/>
        <end position="144"/>
    </location>
</feature>
<dbReference type="InterPro" id="IPR000462">
    <property type="entry name" value="CDP-OH_P_trans"/>
</dbReference>
<evidence type="ECO:0000256" key="1">
    <source>
        <dbReference type="ARBA" id="ARBA00004141"/>
    </source>
</evidence>
<evidence type="ECO:0000256" key="10">
    <source>
        <dbReference type="ARBA" id="ARBA00023264"/>
    </source>
</evidence>
<evidence type="ECO:0000256" key="8">
    <source>
        <dbReference type="ARBA" id="ARBA00023136"/>
    </source>
</evidence>